<proteinExistence type="predicted"/>
<name>A0A3D9ZF05_9ACTN</name>
<keyword evidence="2" id="KW-1185">Reference proteome</keyword>
<evidence type="ECO:0000313" key="1">
    <source>
        <dbReference type="EMBL" id="REF95881.1"/>
    </source>
</evidence>
<reference evidence="1 2" key="1">
    <citation type="submission" date="2018-08" db="EMBL/GenBank/DDBJ databases">
        <title>Sequencing the genomes of 1000 actinobacteria strains.</title>
        <authorList>
            <person name="Klenk H.-P."/>
        </authorList>
    </citation>
    <scope>NUCLEOTIDE SEQUENCE [LARGE SCALE GENOMIC DNA]</scope>
    <source>
        <strain evidence="1 2">DSM 44099</strain>
    </source>
</reference>
<comment type="caution">
    <text evidence="1">The sequence shown here is derived from an EMBL/GenBank/DDBJ whole genome shotgun (WGS) entry which is preliminary data.</text>
</comment>
<evidence type="ECO:0008006" key="3">
    <source>
        <dbReference type="Google" id="ProtNLM"/>
    </source>
</evidence>
<accession>A0A3D9ZF05</accession>
<dbReference type="InterPro" id="IPR046038">
    <property type="entry name" value="DUF5996"/>
</dbReference>
<gene>
    <name evidence="1" type="ORF">DFJ67_1844</name>
</gene>
<dbReference type="RefSeq" id="WP_203783946.1">
    <property type="nucleotide sequence ID" value="NZ_BONB01000038.1"/>
</dbReference>
<dbReference type="AlphaFoldDB" id="A0A3D9ZF05"/>
<dbReference type="EMBL" id="QUMQ01000001">
    <property type="protein sequence ID" value="REF95881.1"/>
    <property type="molecule type" value="Genomic_DNA"/>
</dbReference>
<dbReference type="Proteomes" id="UP000256913">
    <property type="component" value="Unassembled WGS sequence"/>
</dbReference>
<organism evidence="1 2">
    <name type="scientific">Asanoa ferruginea</name>
    <dbReference type="NCBI Taxonomy" id="53367"/>
    <lineage>
        <taxon>Bacteria</taxon>
        <taxon>Bacillati</taxon>
        <taxon>Actinomycetota</taxon>
        <taxon>Actinomycetes</taxon>
        <taxon>Micromonosporales</taxon>
        <taxon>Micromonosporaceae</taxon>
        <taxon>Asanoa</taxon>
    </lineage>
</organism>
<sequence>MADSQVGRAGWPILQVADWQPTRDTVQLWTQIVGKTRLALAPPLNHWWGVALYVTGRGLTTSLMPYRGIGVEVSFDFVAHALDIRLTTGAHRRMTLAPRSVADFYREYRAHLAALGVDVDIVPRPVEIPDVVAFDRDTVHDSYDAQAMHAFWSSLVSADRVFNSFRAEFRGKASPVHFFWGGFDLAVTRFSGRPAPRHPGGIPNCPDRVMWEAYSDEVSSAGYWPGGADEGVFYSYAYPEPPGYREQPAGPGAYFDADLGEYVLPYAEVRAAADPDAMLLDFLRHTYTAAATTGDWPHGRKEPG</sequence>
<protein>
    <recommendedName>
        <fullName evidence="3">Ava_C0101 and related proteins</fullName>
    </recommendedName>
</protein>
<dbReference type="Pfam" id="PF19459">
    <property type="entry name" value="DUF5996"/>
    <property type="match status" value="1"/>
</dbReference>
<evidence type="ECO:0000313" key="2">
    <source>
        <dbReference type="Proteomes" id="UP000256913"/>
    </source>
</evidence>